<name>A0A8J4X3G7_CLAMG</name>
<dbReference type="EMBL" id="QNUK01000145">
    <property type="protein sequence ID" value="KAF5900121.1"/>
    <property type="molecule type" value="Genomic_DNA"/>
</dbReference>
<dbReference type="AlphaFoldDB" id="A0A8J4X3G7"/>
<dbReference type="Proteomes" id="UP000727407">
    <property type="component" value="Unassembled WGS sequence"/>
</dbReference>
<reference evidence="1" key="1">
    <citation type="submission" date="2020-07" db="EMBL/GenBank/DDBJ databases">
        <title>Clarias magur genome sequencing, assembly and annotation.</title>
        <authorList>
            <person name="Kushwaha B."/>
            <person name="Kumar R."/>
            <person name="Das P."/>
            <person name="Joshi C.G."/>
            <person name="Kumar D."/>
            <person name="Nagpure N.S."/>
            <person name="Pandey M."/>
            <person name="Agarwal S."/>
            <person name="Srivastava S."/>
            <person name="Singh M."/>
            <person name="Sahoo L."/>
            <person name="Jayasankar P."/>
            <person name="Meher P.K."/>
            <person name="Koringa P.G."/>
            <person name="Iquebal M.A."/>
            <person name="Das S.P."/>
            <person name="Bit A."/>
            <person name="Patnaik S."/>
            <person name="Patel N."/>
            <person name="Shah T.M."/>
            <person name="Hinsu A."/>
            <person name="Jena J.K."/>
        </authorList>
    </citation>
    <scope>NUCLEOTIDE SEQUENCE</scope>
    <source>
        <strain evidence="1">CIFAMagur01</strain>
        <tissue evidence="1">Testis</tissue>
    </source>
</reference>
<keyword evidence="2" id="KW-1185">Reference proteome</keyword>
<evidence type="ECO:0000313" key="2">
    <source>
        <dbReference type="Proteomes" id="UP000727407"/>
    </source>
</evidence>
<protein>
    <submittedName>
        <fullName evidence="1">Uncharacterized protein</fullName>
    </submittedName>
</protein>
<proteinExistence type="predicted"/>
<evidence type="ECO:0000313" key="1">
    <source>
        <dbReference type="EMBL" id="KAF5900121.1"/>
    </source>
</evidence>
<organism evidence="1 2">
    <name type="scientific">Clarias magur</name>
    <name type="common">Asian catfish</name>
    <name type="synonym">Macropteronotus magur</name>
    <dbReference type="NCBI Taxonomy" id="1594786"/>
    <lineage>
        <taxon>Eukaryota</taxon>
        <taxon>Metazoa</taxon>
        <taxon>Chordata</taxon>
        <taxon>Craniata</taxon>
        <taxon>Vertebrata</taxon>
        <taxon>Euteleostomi</taxon>
        <taxon>Actinopterygii</taxon>
        <taxon>Neopterygii</taxon>
        <taxon>Teleostei</taxon>
        <taxon>Ostariophysi</taxon>
        <taxon>Siluriformes</taxon>
        <taxon>Clariidae</taxon>
        <taxon>Clarias</taxon>
    </lineage>
</organism>
<accession>A0A8J4X3G7</accession>
<gene>
    <name evidence="1" type="ORF">DAT39_010177</name>
</gene>
<sequence length="164" mass="18708">MSHKKQLPKQSSIAPTSEVASSVCFTAQLLYHPLTFLHRDQSEVDTHKRGPGHESLFSTAIYRSLEKCCPWALSAAEKNRALCSGMVLNGGPEQFPREETERLIDSLSFLLEDRAVHWGHNLHLAYQMWQNLMMRWLSLVHAFVQALNKTGVFLFLRQNAIRCA</sequence>
<comment type="caution">
    <text evidence="1">The sequence shown here is derived from an EMBL/GenBank/DDBJ whole genome shotgun (WGS) entry which is preliminary data.</text>
</comment>